<evidence type="ECO:0000313" key="2">
    <source>
        <dbReference type="Proteomes" id="UP000321393"/>
    </source>
</evidence>
<name>A0A5A7UZX7_CUCMM</name>
<accession>A0A5A7UZX7</accession>
<proteinExistence type="predicted"/>
<organism evidence="1 2">
    <name type="scientific">Cucumis melo var. makuwa</name>
    <name type="common">Oriental melon</name>
    <dbReference type="NCBI Taxonomy" id="1194695"/>
    <lineage>
        <taxon>Eukaryota</taxon>
        <taxon>Viridiplantae</taxon>
        <taxon>Streptophyta</taxon>
        <taxon>Embryophyta</taxon>
        <taxon>Tracheophyta</taxon>
        <taxon>Spermatophyta</taxon>
        <taxon>Magnoliopsida</taxon>
        <taxon>eudicotyledons</taxon>
        <taxon>Gunneridae</taxon>
        <taxon>Pentapetalae</taxon>
        <taxon>rosids</taxon>
        <taxon>fabids</taxon>
        <taxon>Cucurbitales</taxon>
        <taxon>Cucurbitaceae</taxon>
        <taxon>Benincaseae</taxon>
        <taxon>Cucumis</taxon>
    </lineage>
</organism>
<dbReference type="Proteomes" id="UP000321393">
    <property type="component" value="Unassembled WGS sequence"/>
</dbReference>
<sequence length="76" mass="8071">MPTYFTASEQTSGEAFPTPCWYGVGNASPDDVTCVGHSDVGNASSPTDLMPTHDATSGMPLPTFFPTSFVRRDTLP</sequence>
<dbReference type="EMBL" id="SSTE01006553">
    <property type="protein sequence ID" value="KAA0059089.1"/>
    <property type="molecule type" value="Genomic_DNA"/>
</dbReference>
<reference evidence="1 2" key="1">
    <citation type="submission" date="2019-08" db="EMBL/GenBank/DDBJ databases">
        <title>Draft genome sequences of two oriental melons (Cucumis melo L. var makuwa).</title>
        <authorList>
            <person name="Kwon S.-Y."/>
        </authorList>
    </citation>
    <scope>NUCLEOTIDE SEQUENCE [LARGE SCALE GENOMIC DNA]</scope>
    <source>
        <strain evidence="2">cv. SW 3</strain>
        <tissue evidence="1">Leaf</tissue>
    </source>
</reference>
<comment type="caution">
    <text evidence="1">The sequence shown here is derived from an EMBL/GenBank/DDBJ whole genome shotgun (WGS) entry which is preliminary data.</text>
</comment>
<evidence type="ECO:0000313" key="1">
    <source>
        <dbReference type="EMBL" id="KAA0059089.1"/>
    </source>
</evidence>
<dbReference type="AlphaFoldDB" id="A0A5A7UZX7"/>
<protein>
    <submittedName>
        <fullName evidence="1">Uncharacterized protein</fullName>
    </submittedName>
</protein>
<gene>
    <name evidence="1" type="ORF">E6C27_scaffold612G00130</name>
</gene>